<name>A0ABQ0WY51_9LACO</name>
<dbReference type="EMBL" id="BJZK01000028">
    <property type="protein sequence ID" value="GEO72804.1"/>
    <property type="molecule type" value="Genomic_DNA"/>
</dbReference>
<reference evidence="1 2" key="1">
    <citation type="submission" date="2019-07" db="EMBL/GenBank/DDBJ databases">
        <title>Whole genome shotgun sequence of Lactobacillus zymae NBRC 107157.</title>
        <authorList>
            <person name="Hosoyama A."/>
            <person name="Uohara A."/>
            <person name="Ohji S."/>
            <person name="Ichikawa N."/>
        </authorList>
    </citation>
    <scope>NUCLEOTIDE SEQUENCE [LARGE SCALE GENOMIC DNA]</scope>
    <source>
        <strain evidence="1 2">NBRC 107157</strain>
    </source>
</reference>
<sequence length="109" mass="12007">MKSGESALLPLIDQRVSRQVDGLKALYRAVVIKLDPLTVQPLSYTKDGKKQPAVRDIRRLNFGRLELGNEVLVGVIADGTPNYKSSATYRADPFRQNIINSSVILGVIV</sequence>
<dbReference type="Proteomes" id="UP000321794">
    <property type="component" value="Unassembled WGS sequence"/>
</dbReference>
<proteinExistence type="predicted"/>
<protein>
    <submittedName>
        <fullName evidence="1">Uncharacterized protein</fullName>
    </submittedName>
</protein>
<gene>
    <name evidence="1" type="ORF">LZY01_19720</name>
</gene>
<comment type="caution">
    <text evidence="1">The sequence shown here is derived from an EMBL/GenBank/DDBJ whole genome shotgun (WGS) entry which is preliminary data.</text>
</comment>
<organism evidence="1 2">
    <name type="scientific">Levilactobacillus zymae</name>
    <dbReference type="NCBI Taxonomy" id="267363"/>
    <lineage>
        <taxon>Bacteria</taxon>
        <taxon>Bacillati</taxon>
        <taxon>Bacillota</taxon>
        <taxon>Bacilli</taxon>
        <taxon>Lactobacillales</taxon>
        <taxon>Lactobacillaceae</taxon>
        <taxon>Levilactobacillus</taxon>
    </lineage>
</organism>
<keyword evidence="2" id="KW-1185">Reference proteome</keyword>
<accession>A0ABQ0WY51</accession>
<evidence type="ECO:0000313" key="2">
    <source>
        <dbReference type="Proteomes" id="UP000321794"/>
    </source>
</evidence>
<evidence type="ECO:0000313" key="1">
    <source>
        <dbReference type="EMBL" id="GEO72804.1"/>
    </source>
</evidence>